<evidence type="ECO:0000313" key="3">
    <source>
        <dbReference type="Proteomes" id="UP001164020"/>
    </source>
</evidence>
<feature type="signal peptide" evidence="1">
    <location>
        <begin position="1"/>
        <end position="27"/>
    </location>
</feature>
<reference evidence="2" key="1">
    <citation type="submission" date="2022-12" db="EMBL/GenBank/DDBJ databases">
        <title>Jiella pelagia sp. nov., isolated from phosphonate enriched culture of Northwest Pacific surface seawater.</title>
        <authorList>
            <person name="Shin D.Y."/>
            <person name="Hwang C.Y."/>
        </authorList>
    </citation>
    <scope>NUCLEOTIDE SEQUENCE</scope>
    <source>
        <strain evidence="2">HL-NP1</strain>
    </source>
</reference>
<gene>
    <name evidence="2" type="ORF">OH818_07205</name>
</gene>
<dbReference type="EMBL" id="CP114029">
    <property type="protein sequence ID" value="WAP69954.1"/>
    <property type="molecule type" value="Genomic_DNA"/>
</dbReference>
<feature type="chain" id="PRO_5045504780" evidence="1">
    <location>
        <begin position="28"/>
        <end position="71"/>
    </location>
</feature>
<dbReference type="Proteomes" id="UP001164020">
    <property type="component" value="Chromosome"/>
</dbReference>
<evidence type="ECO:0000256" key="1">
    <source>
        <dbReference type="SAM" id="SignalP"/>
    </source>
</evidence>
<proteinExistence type="predicted"/>
<sequence>MIRRTTLALATITVASVGSASISSAKADGYWPNYSFTGGHADCHWEKQKFFVGYDHYGQRIYRWKKVKICH</sequence>
<dbReference type="RefSeq" id="WP_268882378.1">
    <property type="nucleotide sequence ID" value="NZ_CP114029.1"/>
</dbReference>
<evidence type="ECO:0000313" key="2">
    <source>
        <dbReference type="EMBL" id="WAP69954.1"/>
    </source>
</evidence>
<keyword evidence="3" id="KW-1185">Reference proteome</keyword>
<organism evidence="2 3">
    <name type="scientific">Jiella pelagia</name>
    <dbReference type="NCBI Taxonomy" id="2986949"/>
    <lineage>
        <taxon>Bacteria</taxon>
        <taxon>Pseudomonadati</taxon>
        <taxon>Pseudomonadota</taxon>
        <taxon>Alphaproteobacteria</taxon>
        <taxon>Hyphomicrobiales</taxon>
        <taxon>Aurantimonadaceae</taxon>
        <taxon>Jiella</taxon>
    </lineage>
</organism>
<protein>
    <submittedName>
        <fullName evidence="2">Uncharacterized protein</fullName>
    </submittedName>
</protein>
<accession>A0ABY7C268</accession>
<keyword evidence="1" id="KW-0732">Signal</keyword>
<name>A0ABY7C268_9HYPH</name>